<feature type="transmembrane region" description="Helical" evidence="6">
    <location>
        <begin position="73"/>
        <end position="92"/>
    </location>
</feature>
<feature type="transmembrane region" description="Helical" evidence="6">
    <location>
        <begin position="98"/>
        <end position="118"/>
    </location>
</feature>
<feature type="transmembrane region" description="Helical" evidence="6">
    <location>
        <begin position="12"/>
        <end position="32"/>
    </location>
</feature>
<feature type="transmembrane region" description="Helical" evidence="6">
    <location>
        <begin position="190"/>
        <end position="211"/>
    </location>
</feature>
<dbReference type="InterPro" id="IPR037185">
    <property type="entry name" value="EmrE-like"/>
</dbReference>
<sequence>MSETRPNSTRLTVLLPFAVVTLIWSSTWIVIADQLGTVPPAWSVTYRFLVAGVAMLGWAAFKREPLRLDAAGLGFAALLGLLQFVINFNFVYRAEAHITSGLVAVMFALLLIPNALLARIFLHQRMGGQLLAGSAIAVAGVTLLFVHELRRDPSASGEVLTGIGLAACGVLAASFANIMQATKTAGTYPMATMIGWAMLLGAIIDGLFAFATVGPPAFDPRPTYVLGILYLGLIGSTLAFPLYFGVIRIIGPAKAAYSGVIIPVIAMLISTLFEGYRWSLLAAAGALLTGIGLVIALSARRPNR</sequence>
<name>A0A9X2KR05_9SPHN</name>
<proteinExistence type="inferred from homology"/>
<feature type="transmembrane region" description="Helical" evidence="6">
    <location>
        <begin position="159"/>
        <end position="178"/>
    </location>
</feature>
<keyword evidence="4 6" id="KW-1133">Transmembrane helix</keyword>
<keyword evidence="5 6" id="KW-0472">Membrane</keyword>
<evidence type="ECO:0000256" key="2">
    <source>
        <dbReference type="ARBA" id="ARBA00007362"/>
    </source>
</evidence>
<comment type="similarity">
    <text evidence="2">Belongs to the EamA transporter family.</text>
</comment>
<feature type="transmembrane region" description="Helical" evidence="6">
    <location>
        <begin position="279"/>
        <end position="299"/>
    </location>
</feature>
<evidence type="ECO:0000313" key="8">
    <source>
        <dbReference type="EMBL" id="MCP3732298.1"/>
    </source>
</evidence>
<feature type="transmembrane region" description="Helical" evidence="6">
    <location>
        <begin position="255"/>
        <end position="273"/>
    </location>
</feature>
<evidence type="ECO:0000256" key="6">
    <source>
        <dbReference type="SAM" id="Phobius"/>
    </source>
</evidence>
<feature type="domain" description="EamA" evidence="7">
    <location>
        <begin position="161"/>
        <end position="296"/>
    </location>
</feature>
<evidence type="ECO:0000256" key="3">
    <source>
        <dbReference type="ARBA" id="ARBA00022692"/>
    </source>
</evidence>
<comment type="caution">
    <text evidence="8">The sequence shown here is derived from an EMBL/GenBank/DDBJ whole genome shotgun (WGS) entry which is preliminary data.</text>
</comment>
<accession>A0A9X2KR05</accession>
<keyword evidence="3 6" id="KW-0812">Transmembrane</keyword>
<evidence type="ECO:0000256" key="4">
    <source>
        <dbReference type="ARBA" id="ARBA00022989"/>
    </source>
</evidence>
<evidence type="ECO:0000256" key="5">
    <source>
        <dbReference type="ARBA" id="ARBA00023136"/>
    </source>
</evidence>
<dbReference type="InterPro" id="IPR000620">
    <property type="entry name" value="EamA_dom"/>
</dbReference>
<evidence type="ECO:0000259" key="7">
    <source>
        <dbReference type="Pfam" id="PF00892"/>
    </source>
</evidence>
<evidence type="ECO:0000256" key="1">
    <source>
        <dbReference type="ARBA" id="ARBA00004141"/>
    </source>
</evidence>
<organism evidence="8 9">
    <name type="scientific">Sphingomonas tagetis</name>
    <dbReference type="NCBI Taxonomy" id="2949092"/>
    <lineage>
        <taxon>Bacteria</taxon>
        <taxon>Pseudomonadati</taxon>
        <taxon>Pseudomonadota</taxon>
        <taxon>Alphaproteobacteria</taxon>
        <taxon>Sphingomonadales</taxon>
        <taxon>Sphingomonadaceae</taxon>
        <taxon>Sphingomonas</taxon>
    </lineage>
</organism>
<protein>
    <submittedName>
        <fullName evidence="8">EamA family transporter</fullName>
    </submittedName>
</protein>
<dbReference type="RefSeq" id="WP_254295613.1">
    <property type="nucleotide sequence ID" value="NZ_JAMLDX010000017.1"/>
</dbReference>
<dbReference type="EMBL" id="JAMLDX010000017">
    <property type="protein sequence ID" value="MCP3732298.1"/>
    <property type="molecule type" value="Genomic_DNA"/>
</dbReference>
<feature type="transmembrane region" description="Helical" evidence="6">
    <location>
        <begin position="130"/>
        <end position="147"/>
    </location>
</feature>
<dbReference type="PANTHER" id="PTHR32322">
    <property type="entry name" value="INNER MEMBRANE TRANSPORTER"/>
    <property type="match status" value="1"/>
</dbReference>
<gene>
    <name evidence="8" type="ORF">M9978_17905</name>
</gene>
<feature type="transmembrane region" description="Helical" evidence="6">
    <location>
        <begin position="223"/>
        <end position="243"/>
    </location>
</feature>
<feature type="transmembrane region" description="Helical" evidence="6">
    <location>
        <begin position="44"/>
        <end position="61"/>
    </location>
</feature>
<dbReference type="Proteomes" id="UP001139451">
    <property type="component" value="Unassembled WGS sequence"/>
</dbReference>
<comment type="subcellular location">
    <subcellularLocation>
        <location evidence="1">Membrane</location>
        <topology evidence="1">Multi-pass membrane protein</topology>
    </subcellularLocation>
</comment>
<dbReference type="AlphaFoldDB" id="A0A9X2KR05"/>
<evidence type="ECO:0000313" key="9">
    <source>
        <dbReference type="Proteomes" id="UP001139451"/>
    </source>
</evidence>
<dbReference type="Pfam" id="PF00892">
    <property type="entry name" value="EamA"/>
    <property type="match status" value="2"/>
</dbReference>
<dbReference type="SUPFAM" id="SSF103481">
    <property type="entry name" value="Multidrug resistance efflux transporter EmrE"/>
    <property type="match status" value="2"/>
</dbReference>
<feature type="domain" description="EamA" evidence="7">
    <location>
        <begin position="17"/>
        <end position="145"/>
    </location>
</feature>
<reference evidence="8" key="1">
    <citation type="submission" date="2022-05" db="EMBL/GenBank/DDBJ databases">
        <title>Sphingomonas sp. strain MG17 Genome sequencing and assembly.</title>
        <authorList>
            <person name="Kim I."/>
        </authorList>
    </citation>
    <scope>NUCLEOTIDE SEQUENCE</scope>
    <source>
        <strain evidence="8">MG17</strain>
    </source>
</reference>
<dbReference type="GO" id="GO:0016020">
    <property type="term" value="C:membrane"/>
    <property type="evidence" value="ECO:0007669"/>
    <property type="project" value="UniProtKB-SubCell"/>
</dbReference>
<dbReference type="PANTHER" id="PTHR32322:SF2">
    <property type="entry name" value="EAMA DOMAIN-CONTAINING PROTEIN"/>
    <property type="match status" value="1"/>
</dbReference>
<dbReference type="InterPro" id="IPR050638">
    <property type="entry name" value="AA-Vitamin_Transporters"/>
</dbReference>
<keyword evidence="9" id="KW-1185">Reference proteome</keyword>